<dbReference type="SUPFAM" id="SSF81340">
    <property type="entry name" value="Clc chloride channel"/>
    <property type="match status" value="1"/>
</dbReference>
<reference evidence="6 7" key="1">
    <citation type="journal article" date="2016" name="Genome Announc.">
        <title>Complete Genome Sequence of Aurantimicrobium minutum Type Strain KNCT, a Planktonic Ultramicrobacterium Isolated from River Water.</title>
        <authorList>
            <person name="Nakai R."/>
            <person name="Fujisawa T."/>
            <person name="Nakamura Y."/>
            <person name="Nishide H."/>
            <person name="Uchiyama I."/>
            <person name="Baba T."/>
            <person name="Toyoda A."/>
            <person name="Fujiyama A."/>
            <person name="Naganuma T."/>
            <person name="Niki H."/>
        </authorList>
    </citation>
    <scope>NUCLEOTIDE SEQUENCE [LARGE SCALE GENOMIC DNA]</scope>
    <source>
        <strain evidence="6 7">KNC</strain>
    </source>
</reference>
<dbReference type="PANTHER" id="PTHR43427">
    <property type="entry name" value="CHLORIDE CHANNEL PROTEIN CLC-E"/>
    <property type="match status" value="1"/>
</dbReference>
<evidence type="ECO:0000313" key="7">
    <source>
        <dbReference type="Proteomes" id="UP000243847"/>
    </source>
</evidence>
<dbReference type="Gene3D" id="1.10.3080.10">
    <property type="entry name" value="Clc chloride channel"/>
    <property type="match status" value="1"/>
</dbReference>
<keyword evidence="3 5" id="KW-1133">Transmembrane helix</keyword>
<evidence type="ECO:0000256" key="1">
    <source>
        <dbReference type="ARBA" id="ARBA00004141"/>
    </source>
</evidence>
<dbReference type="PANTHER" id="PTHR43427:SF12">
    <property type="entry name" value="CHLORIDE TRANSPORTER"/>
    <property type="match status" value="1"/>
</dbReference>
<dbReference type="GeneID" id="80452475"/>
<organism evidence="6 7">
    <name type="scientific">Aurantimicrobium minutum</name>
    <dbReference type="NCBI Taxonomy" id="708131"/>
    <lineage>
        <taxon>Bacteria</taxon>
        <taxon>Bacillati</taxon>
        <taxon>Actinomycetota</taxon>
        <taxon>Actinomycetes</taxon>
        <taxon>Micrococcales</taxon>
        <taxon>Microbacteriaceae</taxon>
        <taxon>Aurantimicrobium</taxon>
    </lineage>
</organism>
<feature type="transmembrane region" description="Helical" evidence="5">
    <location>
        <begin position="174"/>
        <end position="193"/>
    </location>
</feature>
<evidence type="ECO:0000256" key="3">
    <source>
        <dbReference type="ARBA" id="ARBA00022989"/>
    </source>
</evidence>
<dbReference type="EMBL" id="AP017457">
    <property type="protein sequence ID" value="BAU99826.1"/>
    <property type="molecule type" value="Genomic_DNA"/>
</dbReference>
<dbReference type="AlphaFoldDB" id="A0A173LXW8"/>
<feature type="transmembrane region" description="Helical" evidence="5">
    <location>
        <begin position="375"/>
        <end position="403"/>
    </location>
</feature>
<feature type="transmembrane region" description="Helical" evidence="5">
    <location>
        <begin position="323"/>
        <end position="345"/>
    </location>
</feature>
<evidence type="ECO:0000313" key="6">
    <source>
        <dbReference type="EMBL" id="BAU99826.1"/>
    </source>
</evidence>
<dbReference type="GO" id="GO:0016020">
    <property type="term" value="C:membrane"/>
    <property type="evidence" value="ECO:0007669"/>
    <property type="project" value="UniProtKB-SubCell"/>
</dbReference>
<sequence>MKTSPWKQLLALLINPFRYGVIAALGATFFLKLVEVGQELLYGVIPHSLGFTETPWWLAGIYLLVSAVLILLIRKMPGQAGPGPLTGFHFDTPREFAPAILLTALVSLIAGASLGPEAPLIILGTTLALLTTRSHDEQTRKAAMFISGAAAIGAVFGNPFITAFMILEFAAIGIVPYALILPVMTALAASFIVQTGIWRFKGFEVHPLAVQGIPDYSTIDPGDFLGAVLVAVIAGLIALSTRALGGRVQAFSDKKFAPTLFISVAIIIALVFVGQTFFGIELNQLLFSGNSGMSGLIAESSVFVVIFVLLAKTAIYSLTLGSGFRGGPIFPITFLGVAVGVLVSLHFPGSPVSAFAAAGIAGASAAFLKLPATSALLAAVLIGGAGEAIAPIAITGAVVGFIIRAMADARAPQETPAHS</sequence>
<dbReference type="CDD" id="cd00400">
    <property type="entry name" value="Voltage_gated_ClC"/>
    <property type="match status" value="1"/>
</dbReference>
<dbReference type="InterPro" id="IPR014743">
    <property type="entry name" value="Cl-channel_core"/>
</dbReference>
<feature type="transmembrane region" description="Helical" evidence="5">
    <location>
        <begin position="99"/>
        <end position="122"/>
    </location>
</feature>
<feature type="transmembrane region" description="Helical" evidence="5">
    <location>
        <begin position="292"/>
        <end position="311"/>
    </location>
</feature>
<proteinExistence type="predicted"/>
<dbReference type="OrthoDB" id="2729535at2"/>
<protein>
    <submittedName>
        <fullName evidence="6">Putative membrane protein CrgA</fullName>
    </submittedName>
</protein>
<dbReference type="RefSeq" id="WP_096382694.1">
    <property type="nucleotide sequence ID" value="NZ_AP017457.1"/>
</dbReference>
<dbReference type="InterPro" id="IPR001807">
    <property type="entry name" value="ClC"/>
</dbReference>
<name>A0A173LXW8_9MICO</name>
<feature type="transmembrane region" description="Helical" evidence="5">
    <location>
        <begin position="224"/>
        <end position="244"/>
    </location>
</feature>
<gene>
    <name evidence="6" type="ORF">AUMI_112840</name>
</gene>
<feature type="transmembrane region" description="Helical" evidence="5">
    <location>
        <begin position="12"/>
        <end position="34"/>
    </location>
</feature>
<dbReference type="Proteomes" id="UP000243847">
    <property type="component" value="Chromosome sequence1"/>
</dbReference>
<feature type="transmembrane region" description="Helical" evidence="5">
    <location>
        <begin position="54"/>
        <end position="73"/>
    </location>
</feature>
<keyword evidence="2 5" id="KW-0812">Transmembrane</keyword>
<keyword evidence="4 5" id="KW-0472">Membrane</keyword>
<evidence type="ECO:0000256" key="4">
    <source>
        <dbReference type="ARBA" id="ARBA00023136"/>
    </source>
</evidence>
<dbReference type="Pfam" id="PF00654">
    <property type="entry name" value="Voltage_CLC"/>
    <property type="match status" value="1"/>
</dbReference>
<evidence type="ECO:0000256" key="5">
    <source>
        <dbReference type="SAM" id="Phobius"/>
    </source>
</evidence>
<dbReference type="GO" id="GO:0015108">
    <property type="term" value="F:chloride transmembrane transporter activity"/>
    <property type="evidence" value="ECO:0007669"/>
    <property type="project" value="InterPro"/>
</dbReference>
<dbReference type="KEGG" id="amin:AUMI_112840"/>
<feature type="transmembrane region" description="Helical" evidence="5">
    <location>
        <begin position="256"/>
        <end position="280"/>
    </location>
</feature>
<comment type="subcellular location">
    <subcellularLocation>
        <location evidence="1">Membrane</location>
        <topology evidence="1">Multi-pass membrane protein</topology>
    </subcellularLocation>
</comment>
<feature type="transmembrane region" description="Helical" evidence="5">
    <location>
        <begin position="142"/>
        <end position="167"/>
    </location>
</feature>
<accession>A0A173LXW8</accession>
<evidence type="ECO:0000256" key="2">
    <source>
        <dbReference type="ARBA" id="ARBA00022692"/>
    </source>
</evidence>
<dbReference type="InterPro" id="IPR050368">
    <property type="entry name" value="ClC-type_chloride_channel"/>
</dbReference>